<proteinExistence type="predicted"/>
<keyword evidence="1" id="KW-0732">Signal</keyword>
<reference evidence="2 3" key="1">
    <citation type="submission" date="2020-08" db="EMBL/GenBank/DDBJ databases">
        <title>Genomic Encyclopedia of Type Strains, Phase IV (KMG-IV): sequencing the most valuable type-strain genomes for metagenomic binning, comparative biology and taxonomic classification.</title>
        <authorList>
            <person name="Goeker M."/>
        </authorList>
    </citation>
    <scope>NUCLEOTIDE SEQUENCE [LARGE SCALE GENOMIC DNA]</scope>
    <source>
        <strain evidence="2 3">DSM 26718</strain>
    </source>
</reference>
<accession>A0A7W9T049</accession>
<dbReference type="SUPFAM" id="SSF49464">
    <property type="entry name" value="Carboxypeptidase regulatory domain-like"/>
    <property type="match status" value="1"/>
</dbReference>
<dbReference type="EMBL" id="JACHGG010000002">
    <property type="protein sequence ID" value="MBB6059147.1"/>
    <property type="molecule type" value="Genomic_DNA"/>
</dbReference>
<dbReference type="AlphaFoldDB" id="A0A7W9T049"/>
<dbReference type="RefSeq" id="WP_183402718.1">
    <property type="nucleotide sequence ID" value="NZ_JACHGG010000002.1"/>
</dbReference>
<dbReference type="Proteomes" id="UP000532746">
    <property type="component" value="Unassembled WGS sequence"/>
</dbReference>
<evidence type="ECO:0000256" key="1">
    <source>
        <dbReference type="SAM" id="SignalP"/>
    </source>
</evidence>
<feature type="chain" id="PRO_5031328341" description="Carboxypeptidase regulatory-like domain-containing protein" evidence="1">
    <location>
        <begin position="24"/>
        <end position="171"/>
    </location>
</feature>
<feature type="signal peptide" evidence="1">
    <location>
        <begin position="1"/>
        <end position="23"/>
    </location>
</feature>
<keyword evidence="3" id="KW-1185">Reference proteome</keyword>
<gene>
    <name evidence="2" type="ORF">HNQ93_001993</name>
</gene>
<name>A0A7W9T049_9BACT</name>
<organism evidence="2 3">
    <name type="scientific">Hymenobacter luteus</name>
    <dbReference type="NCBI Taxonomy" id="1411122"/>
    <lineage>
        <taxon>Bacteria</taxon>
        <taxon>Pseudomonadati</taxon>
        <taxon>Bacteroidota</taxon>
        <taxon>Cytophagia</taxon>
        <taxon>Cytophagales</taxon>
        <taxon>Hymenobacteraceae</taxon>
        <taxon>Hymenobacter</taxon>
    </lineage>
</organism>
<comment type="caution">
    <text evidence="2">The sequence shown here is derived from an EMBL/GenBank/DDBJ whole genome shotgun (WGS) entry which is preliminary data.</text>
</comment>
<dbReference type="InterPro" id="IPR008969">
    <property type="entry name" value="CarboxyPept-like_regulatory"/>
</dbReference>
<sequence length="171" mass="18556">MRLLQKVCVALAATGFCCLAAHAQQAWFDVDVANELGIETCATCPPPSYTPKIYAIGGSRLYSFTTAYYDTTASSLVGRLVDSSTRKPIAGAVVQIRYGDYREAVCNIKTAATDEKGFFRLYWIGSSGPGGKSQNRPLLIQAAEYQTVNTDQVDMGGQAYLHVELAARKIK</sequence>
<evidence type="ECO:0000313" key="3">
    <source>
        <dbReference type="Proteomes" id="UP000532746"/>
    </source>
</evidence>
<evidence type="ECO:0008006" key="4">
    <source>
        <dbReference type="Google" id="ProtNLM"/>
    </source>
</evidence>
<evidence type="ECO:0000313" key="2">
    <source>
        <dbReference type="EMBL" id="MBB6059147.1"/>
    </source>
</evidence>
<protein>
    <recommendedName>
        <fullName evidence="4">Carboxypeptidase regulatory-like domain-containing protein</fullName>
    </recommendedName>
</protein>